<dbReference type="PROSITE" id="PS00061">
    <property type="entry name" value="ADH_SHORT"/>
    <property type="match status" value="1"/>
</dbReference>
<dbReference type="GO" id="GO:0000140">
    <property type="term" value="F:acylglycerone-phosphate reductase (NADP+) activity"/>
    <property type="evidence" value="ECO:0007669"/>
    <property type="project" value="TreeGrafter"/>
</dbReference>
<evidence type="ECO:0000256" key="4">
    <source>
        <dbReference type="RuleBase" id="RU000363"/>
    </source>
</evidence>
<comment type="caution">
    <text evidence="5">The sequence shown here is derived from an EMBL/GenBank/DDBJ whole genome shotgun (WGS) entry which is preliminary data.</text>
</comment>
<proteinExistence type="inferred from homology"/>
<dbReference type="PANTHER" id="PTHR44169">
    <property type="entry name" value="NADPH-DEPENDENT 1-ACYLDIHYDROXYACETONE PHOSPHATE REDUCTASE"/>
    <property type="match status" value="1"/>
</dbReference>
<reference evidence="5" key="1">
    <citation type="submission" date="2021-02" db="EMBL/GenBank/DDBJ databases">
        <title>Genome sequence Cadophora malorum strain M34.</title>
        <authorList>
            <person name="Stefanovic E."/>
            <person name="Vu D."/>
            <person name="Scully C."/>
            <person name="Dijksterhuis J."/>
            <person name="Roader J."/>
            <person name="Houbraken J."/>
        </authorList>
    </citation>
    <scope>NUCLEOTIDE SEQUENCE</scope>
    <source>
        <strain evidence="5">M34</strain>
    </source>
</reference>
<sequence length="303" mass="32704">MPQPPTSAQPAPPGEQATLSPLEFAAQGMRVFATARSTKSLAHLEAKGIEVLPLEVTSAESISSLKAEVAKRTGGKLDMLFNNAGTMYEIPAIEADSTRVRKMFDTNVFGVFDMINAFIPLLLASATDENGSRPPPTIINTASILGRLPFAFSAAYNATKAAVISYSDTLRLEVAPLGIKVVTVFMGEVSTGLMSADNISFGQESLYSDVEANVRERSRQHALKSISPEEFARRVVGAVLKEPAIGKGEFVWKGTNASLVWLLDAIGWRKIFDGTVKSRVGLDQQGIRKAIYDKGQRSVQQGR</sequence>
<accession>A0A8H7T2X6</accession>
<keyword evidence="6" id="KW-1185">Reference proteome</keyword>
<name>A0A8H7T2X6_9HELO</name>
<dbReference type="GO" id="GO:0004806">
    <property type="term" value="F:triacylglycerol lipase activity"/>
    <property type="evidence" value="ECO:0007669"/>
    <property type="project" value="TreeGrafter"/>
</dbReference>
<dbReference type="SUPFAM" id="SSF51735">
    <property type="entry name" value="NAD(P)-binding Rossmann-fold domains"/>
    <property type="match status" value="1"/>
</dbReference>
<dbReference type="PANTHER" id="PTHR44169:SF6">
    <property type="entry name" value="NADPH-DEPENDENT 1-ACYLDIHYDROXYACETONE PHOSPHATE REDUCTASE"/>
    <property type="match status" value="1"/>
</dbReference>
<dbReference type="GO" id="GO:0006654">
    <property type="term" value="P:phosphatidic acid biosynthetic process"/>
    <property type="evidence" value="ECO:0007669"/>
    <property type="project" value="TreeGrafter"/>
</dbReference>
<evidence type="ECO:0000256" key="1">
    <source>
        <dbReference type="ARBA" id="ARBA00006484"/>
    </source>
</evidence>
<organism evidence="5 6">
    <name type="scientific">Cadophora malorum</name>
    <dbReference type="NCBI Taxonomy" id="108018"/>
    <lineage>
        <taxon>Eukaryota</taxon>
        <taxon>Fungi</taxon>
        <taxon>Dikarya</taxon>
        <taxon>Ascomycota</taxon>
        <taxon>Pezizomycotina</taxon>
        <taxon>Leotiomycetes</taxon>
        <taxon>Helotiales</taxon>
        <taxon>Ploettnerulaceae</taxon>
        <taxon>Cadophora</taxon>
    </lineage>
</organism>
<dbReference type="Gene3D" id="3.40.50.720">
    <property type="entry name" value="NAD(P)-binding Rossmann-like Domain"/>
    <property type="match status" value="1"/>
</dbReference>
<dbReference type="Proteomes" id="UP000664132">
    <property type="component" value="Unassembled WGS sequence"/>
</dbReference>
<evidence type="ECO:0000256" key="2">
    <source>
        <dbReference type="ARBA" id="ARBA00022857"/>
    </source>
</evidence>
<keyword evidence="2" id="KW-0521">NADP</keyword>
<evidence type="ECO:0008006" key="7">
    <source>
        <dbReference type="Google" id="ProtNLM"/>
    </source>
</evidence>
<dbReference type="GO" id="GO:0019433">
    <property type="term" value="P:triglyceride catabolic process"/>
    <property type="evidence" value="ECO:0007669"/>
    <property type="project" value="TreeGrafter"/>
</dbReference>
<protein>
    <recommendedName>
        <fullName evidence="7">NAD(P)-binding protein</fullName>
    </recommendedName>
</protein>
<dbReference type="Pfam" id="PF00106">
    <property type="entry name" value="adh_short"/>
    <property type="match status" value="1"/>
</dbReference>
<dbReference type="AlphaFoldDB" id="A0A8H7T2X6"/>
<dbReference type="GO" id="GO:0005811">
    <property type="term" value="C:lipid droplet"/>
    <property type="evidence" value="ECO:0007669"/>
    <property type="project" value="TreeGrafter"/>
</dbReference>
<dbReference type="InterPro" id="IPR036291">
    <property type="entry name" value="NAD(P)-bd_dom_sf"/>
</dbReference>
<evidence type="ECO:0000256" key="3">
    <source>
        <dbReference type="ARBA" id="ARBA00023002"/>
    </source>
</evidence>
<dbReference type="PRINTS" id="PR00080">
    <property type="entry name" value="SDRFAMILY"/>
</dbReference>
<keyword evidence="3" id="KW-0560">Oxidoreductase</keyword>
<dbReference type="GO" id="GO:0005783">
    <property type="term" value="C:endoplasmic reticulum"/>
    <property type="evidence" value="ECO:0007669"/>
    <property type="project" value="TreeGrafter"/>
</dbReference>
<dbReference type="PRINTS" id="PR00081">
    <property type="entry name" value="GDHRDH"/>
</dbReference>
<dbReference type="InterPro" id="IPR020904">
    <property type="entry name" value="Sc_DH/Rdtase_CS"/>
</dbReference>
<evidence type="ECO:0000313" key="5">
    <source>
        <dbReference type="EMBL" id="KAG4411470.1"/>
    </source>
</evidence>
<dbReference type="EMBL" id="JAFJYH010000472">
    <property type="protein sequence ID" value="KAG4411470.1"/>
    <property type="molecule type" value="Genomic_DNA"/>
</dbReference>
<comment type="similarity">
    <text evidence="1 4">Belongs to the short-chain dehydrogenases/reductases (SDR) family.</text>
</comment>
<dbReference type="OrthoDB" id="2102561at2759"/>
<gene>
    <name evidence="5" type="ORF">IFR04_015395</name>
</gene>
<evidence type="ECO:0000313" key="6">
    <source>
        <dbReference type="Proteomes" id="UP000664132"/>
    </source>
</evidence>
<dbReference type="InterPro" id="IPR002347">
    <property type="entry name" value="SDR_fam"/>
</dbReference>